<evidence type="ECO:0000256" key="7">
    <source>
        <dbReference type="ARBA" id="ARBA00022964"/>
    </source>
</evidence>
<keyword evidence="20" id="KW-1185">Reference proteome</keyword>
<keyword evidence="13" id="KW-0325">Glycoprotein</keyword>
<evidence type="ECO:0000256" key="13">
    <source>
        <dbReference type="ARBA" id="ARBA00023180"/>
    </source>
</evidence>
<keyword evidence="11" id="KW-0408">Iron</keyword>
<feature type="chain" id="PRO_5043576031" description="procollagen-proline 4-dioxygenase" evidence="16">
    <location>
        <begin position="21"/>
        <end position="336"/>
    </location>
</feature>
<dbReference type="GO" id="GO:0031418">
    <property type="term" value="F:L-ascorbic acid binding"/>
    <property type="evidence" value="ECO:0007669"/>
    <property type="project" value="InterPro"/>
</dbReference>
<accession>A0AAW1Q8J6</accession>
<dbReference type="SMART" id="SM00702">
    <property type="entry name" value="P4Hc"/>
    <property type="match status" value="1"/>
</dbReference>
<dbReference type="PROSITE" id="PS51670">
    <property type="entry name" value="SHKT"/>
    <property type="match status" value="1"/>
</dbReference>
<keyword evidence="16" id="KW-0732">Signal</keyword>
<dbReference type="PROSITE" id="PS51257">
    <property type="entry name" value="PROKAR_LIPOPROTEIN"/>
    <property type="match status" value="1"/>
</dbReference>
<dbReference type="Pfam" id="PF01549">
    <property type="entry name" value="ShK"/>
    <property type="match status" value="1"/>
</dbReference>
<dbReference type="PROSITE" id="PS51471">
    <property type="entry name" value="FE2OG_OXY"/>
    <property type="match status" value="1"/>
</dbReference>
<proteinExistence type="inferred from homology"/>
<dbReference type="InterPro" id="IPR005123">
    <property type="entry name" value="Oxoglu/Fe-dep_dioxygenase_dom"/>
</dbReference>
<feature type="compositionally biased region" description="Polar residues" evidence="15">
    <location>
        <begin position="42"/>
        <end position="58"/>
    </location>
</feature>
<evidence type="ECO:0000256" key="12">
    <source>
        <dbReference type="ARBA" id="ARBA00023136"/>
    </source>
</evidence>
<dbReference type="Pfam" id="PF13640">
    <property type="entry name" value="2OG-FeII_Oxy_3"/>
    <property type="match status" value="1"/>
</dbReference>
<comment type="cofactor">
    <cofactor evidence="1">
        <name>L-ascorbate</name>
        <dbReference type="ChEBI" id="CHEBI:38290"/>
    </cofactor>
</comment>
<evidence type="ECO:0000256" key="10">
    <source>
        <dbReference type="ARBA" id="ARBA00023002"/>
    </source>
</evidence>
<protein>
    <recommendedName>
        <fullName evidence="4">procollagen-proline 4-dioxygenase</fullName>
        <ecNumber evidence="4">1.14.11.2</ecNumber>
    </recommendedName>
</protein>
<evidence type="ECO:0000313" key="19">
    <source>
        <dbReference type="EMBL" id="KAK9818424.1"/>
    </source>
</evidence>
<dbReference type="EMBL" id="JALJOR010000004">
    <property type="protein sequence ID" value="KAK9818424.1"/>
    <property type="molecule type" value="Genomic_DNA"/>
</dbReference>
<evidence type="ECO:0000256" key="15">
    <source>
        <dbReference type="SAM" id="MobiDB-lite"/>
    </source>
</evidence>
<evidence type="ECO:0000256" key="14">
    <source>
        <dbReference type="ARBA" id="ARBA00049169"/>
    </source>
</evidence>
<dbReference type="Proteomes" id="UP001489004">
    <property type="component" value="Unassembled WGS sequence"/>
</dbReference>
<evidence type="ECO:0000256" key="4">
    <source>
        <dbReference type="ARBA" id="ARBA00012269"/>
    </source>
</evidence>
<evidence type="ECO:0000259" key="17">
    <source>
        <dbReference type="PROSITE" id="PS51471"/>
    </source>
</evidence>
<evidence type="ECO:0000256" key="11">
    <source>
        <dbReference type="ARBA" id="ARBA00023004"/>
    </source>
</evidence>
<comment type="caution">
    <text evidence="19">The sequence shown here is derived from an EMBL/GenBank/DDBJ whole genome shotgun (WGS) entry which is preliminary data.</text>
</comment>
<dbReference type="GO" id="GO:0005506">
    <property type="term" value="F:iron ion binding"/>
    <property type="evidence" value="ECO:0007669"/>
    <property type="project" value="InterPro"/>
</dbReference>
<comment type="similarity">
    <text evidence="3">Belongs to the P4HA family.</text>
</comment>
<feature type="region of interest" description="Disordered" evidence="15">
    <location>
        <begin position="35"/>
        <end position="64"/>
    </location>
</feature>
<evidence type="ECO:0000256" key="5">
    <source>
        <dbReference type="ARBA" id="ARBA00022692"/>
    </source>
</evidence>
<evidence type="ECO:0000256" key="6">
    <source>
        <dbReference type="ARBA" id="ARBA00022723"/>
    </source>
</evidence>
<dbReference type="InterPro" id="IPR045054">
    <property type="entry name" value="P4HA-like"/>
</dbReference>
<evidence type="ECO:0000256" key="1">
    <source>
        <dbReference type="ARBA" id="ARBA00001961"/>
    </source>
</evidence>
<sequence>MLRAKAPVVLLAVCACLASAADRYIEDSDRFPGWKGEIPQQKAASSHQALPQHSTGNTVGYGEGGREEWRGEVIQVSWRPRAFLFKNFLSDVECDHLIGLAQPSMTKSTVVDSVTGKSIDSTVRTSTGTFFGRSQDSVIDTIEKRIAHVSHVPAENGEGMQILHYVDGQKYEPHHDFFHDKYNADPSNGGQRVATMLMYLTTVEEGGETVFPQADTKVSGPEWSECAQQGLAVKTKRGDALLFFSLMPDGQTDATSLHGSCPTTRGEKWSATKWMHVGAFGLSAQQQKAKWGDCIDADGQCAEWASSGECDKNPNYMNSFCRLSCHRCTPKDPVAA</sequence>
<keyword evidence="10" id="KW-0560">Oxidoreductase</keyword>
<dbReference type="FunFam" id="2.60.120.620:FF:000002">
    <property type="entry name" value="Prolyl 4-hydroxylase 4"/>
    <property type="match status" value="1"/>
</dbReference>
<evidence type="ECO:0000256" key="16">
    <source>
        <dbReference type="SAM" id="SignalP"/>
    </source>
</evidence>
<keyword evidence="5" id="KW-0812">Transmembrane</keyword>
<dbReference type="Gene3D" id="2.60.120.620">
    <property type="entry name" value="q2cbj1_9rhob like domain"/>
    <property type="match status" value="1"/>
</dbReference>
<dbReference type="GO" id="GO:0005789">
    <property type="term" value="C:endoplasmic reticulum membrane"/>
    <property type="evidence" value="ECO:0007669"/>
    <property type="project" value="UniProtKB-SubCell"/>
</dbReference>
<keyword evidence="12" id="KW-0472">Membrane</keyword>
<dbReference type="AlphaFoldDB" id="A0AAW1Q8J6"/>
<evidence type="ECO:0000313" key="20">
    <source>
        <dbReference type="Proteomes" id="UP001489004"/>
    </source>
</evidence>
<name>A0AAW1Q8J6_9CHLO</name>
<evidence type="ECO:0000256" key="3">
    <source>
        <dbReference type="ARBA" id="ARBA00006511"/>
    </source>
</evidence>
<organism evidence="19 20">
    <name type="scientific">[Myrmecia] bisecta</name>
    <dbReference type="NCBI Taxonomy" id="41462"/>
    <lineage>
        <taxon>Eukaryota</taxon>
        <taxon>Viridiplantae</taxon>
        <taxon>Chlorophyta</taxon>
        <taxon>core chlorophytes</taxon>
        <taxon>Trebouxiophyceae</taxon>
        <taxon>Trebouxiales</taxon>
        <taxon>Trebouxiaceae</taxon>
        <taxon>Myrmecia</taxon>
    </lineage>
</organism>
<dbReference type="GO" id="GO:0004656">
    <property type="term" value="F:procollagen-proline 4-dioxygenase activity"/>
    <property type="evidence" value="ECO:0007669"/>
    <property type="project" value="UniProtKB-EC"/>
</dbReference>
<evidence type="ECO:0000256" key="2">
    <source>
        <dbReference type="ARBA" id="ARBA00004648"/>
    </source>
</evidence>
<keyword evidence="6" id="KW-0479">Metal-binding</keyword>
<feature type="domain" description="ShKT" evidence="18">
    <location>
        <begin position="294"/>
        <end position="328"/>
    </location>
</feature>
<dbReference type="InterPro" id="IPR006620">
    <property type="entry name" value="Pro_4_hyd_alph"/>
</dbReference>
<dbReference type="InterPro" id="IPR003582">
    <property type="entry name" value="ShKT_dom"/>
</dbReference>
<comment type="subcellular location">
    <subcellularLocation>
        <location evidence="2">Endoplasmic reticulum membrane</location>
        <topology evidence="2">Single-pass type II membrane protein</topology>
    </subcellularLocation>
</comment>
<evidence type="ECO:0000256" key="8">
    <source>
        <dbReference type="ARBA" id="ARBA00022968"/>
    </source>
</evidence>
<dbReference type="InterPro" id="IPR044862">
    <property type="entry name" value="Pro_4_hyd_alph_FE2OG_OXY"/>
</dbReference>
<evidence type="ECO:0000259" key="18">
    <source>
        <dbReference type="PROSITE" id="PS51670"/>
    </source>
</evidence>
<dbReference type="SMART" id="SM00254">
    <property type="entry name" value="ShKT"/>
    <property type="match status" value="1"/>
</dbReference>
<keyword evidence="7" id="KW-0223">Dioxygenase</keyword>
<dbReference type="PANTHER" id="PTHR10869:SF238">
    <property type="entry name" value="PROLYL 4-HYDROXYLASE 6-RELATED"/>
    <property type="match status" value="1"/>
</dbReference>
<comment type="catalytic activity">
    <reaction evidence="14">
        <text>L-prolyl-[collagen] + 2-oxoglutarate + O2 = trans-4-hydroxy-L-prolyl-[collagen] + succinate + CO2</text>
        <dbReference type="Rhea" id="RHEA:18945"/>
        <dbReference type="Rhea" id="RHEA-COMP:11676"/>
        <dbReference type="Rhea" id="RHEA-COMP:11680"/>
        <dbReference type="ChEBI" id="CHEBI:15379"/>
        <dbReference type="ChEBI" id="CHEBI:16526"/>
        <dbReference type="ChEBI" id="CHEBI:16810"/>
        <dbReference type="ChEBI" id="CHEBI:30031"/>
        <dbReference type="ChEBI" id="CHEBI:50342"/>
        <dbReference type="ChEBI" id="CHEBI:61965"/>
        <dbReference type="EC" id="1.14.11.2"/>
    </reaction>
</comment>
<feature type="signal peptide" evidence="16">
    <location>
        <begin position="1"/>
        <end position="20"/>
    </location>
</feature>
<reference evidence="19 20" key="1">
    <citation type="journal article" date="2024" name="Nat. Commun.">
        <title>Phylogenomics reveals the evolutionary origins of lichenization in chlorophyte algae.</title>
        <authorList>
            <person name="Puginier C."/>
            <person name="Libourel C."/>
            <person name="Otte J."/>
            <person name="Skaloud P."/>
            <person name="Haon M."/>
            <person name="Grisel S."/>
            <person name="Petersen M."/>
            <person name="Berrin J.G."/>
            <person name="Delaux P.M."/>
            <person name="Dal Grande F."/>
            <person name="Keller J."/>
        </authorList>
    </citation>
    <scope>NUCLEOTIDE SEQUENCE [LARGE SCALE GENOMIC DNA]</scope>
    <source>
        <strain evidence="19 20">SAG 2043</strain>
    </source>
</reference>
<evidence type="ECO:0000256" key="9">
    <source>
        <dbReference type="ARBA" id="ARBA00022989"/>
    </source>
</evidence>
<gene>
    <name evidence="19" type="ORF">WJX72_012505</name>
</gene>
<keyword evidence="9" id="KW-1133">Transmembrane helix</keyword>
<keyword evidence="8" id="KW-0735">Signal-anchor</keyword>
<dbReference type="EC" id="1.14.11.2" evidence="4"/>
<feature type="domain" description="Fe2OG dioxygenase" evidence="17">
    <location>
        <begin position="156"/>
        <end position="277"/>
    </location>
</feature>
<dbReference type="PANTHER" id="PTHR10869">
    <property type="entry name" value="PROLYL 4-HYDROXYLASE ALPHA SUBUNIT"/>
    <property type="match status" value="1"/>
</dbReference>